<dbReference type="OrthoDB" id="9801098at2"/>
<comment type="caution">
    <text evidence="3">The sequence shown here is derived from an EMBL/GenBank/DDBJ whole genome shotgun (WGS) entry which is preliminary data.</text>
</comment>
<dbReference type="GO" id="GO:0005829">
    <property type="term" value="C:cytosol"/>
    <property type="evidence" value="ECO:0007669"/>
    <property type="project" value="TreeGrafter"/>
</dbReference>
<dbReference type="InterPro" id="IPR052341">
    <property type="entry name" value="LOG_family_nucleotidases"/>
</dbReference>
<keyword evidence="2" id="KW-0203">Cytokinin biosynthesis</keyword>
<sequence>MQRYPQNSSLSELIRGTEAAFIAGRQQKQEDVESAVAIFLEILRGFKLFEVTAPCVTVFGSSRIAPGSPNYEMARALGAKLAEAGFAVMTGGGPGLMEAANRGAKEAGGTSLGCNIELETEQEPNEYLDQFMDFDHFFVRKLMLIKYSSAFVVLPGGFGTLDEAFEIATLIQTRKLTRFPVVAMGTEFWQPIQKMLVETMVEAGLINLEDLKVVKLTDDVDEAVQWICQGAK</sequence>
<dbReference type="Proteomes" id="UP000606730">
    <property type="component" value="Unassembled WGS sequence"/>
</dbReference>
<dbReference type="EMBL" id="BMKN01000003">
    <property type="protein sequence ID" value="GGE61873.1"/>
    <property type="molecule type" value="Genomic_DNA"/>
</dbReference>
<name>A0A917AMU5_9RHOB</name>
<dbReference type="NCBIfam" id="TIGR00730">
    <property type="entry name" value="Rossman fold protein, TIGR00730 family"/>
    <property type="match status" value="1"/>
</dbReference>
<protein>
    <recommendedName>
        <fullName evidence="2">Cytokinin riboside 5'-monophosphate phosphoribohydrolase</fullName>
        <ecNumber evidence="2">3.2.2.n1</ecNumber>
    </recommendedName>
</protein>
<evidence type="ECO:0000256" key="2">
    <source>
        <dbReference type="RuleBase" id="RU363015"/>
    </source>
</evidence>
<comment type="catalytic activity">
    <reaction evidence="1">
        <text>AMP + H2O = D-ribose 5-phosphate + adenine</text>
        <dbReference type="Rhea" id="RHEA:20129"/>
        <dbReference type="ChEBI" id="CHEBI:15377"/>
        <dbReference type="ChEBI" id="CHEBI:16708"/>
        <dbReference type="ChEBI" id="CHEBI:78346"/>
        <dbReference type="ChEBI" id="CHEBI:456215"/>
        <dbReference type="EC" id="3.2.2.4"/>
    </reaction>
</comment>
<dbReference type="GO" id="GO:0009691">
    <property type="term" value="P:cytokinin biosynthetic process"/>
    <property type="evidence" value="ECO:0007669"/>
    <property type="project" value="UniProtKB-UniRule"/>
</dbReference>
<dbReference type="Gene3D" id="3.40.50.450">
    <property type="match status" value="1"/>
</dbReference>
<reference evidence="3" key="1">
    <citation type="journal article" date="2014" name="Int. J. Syst. Evol. Microbiol.">
        <title>Complete genome sequence of Corynebacterium casei LMG S-19264T (=DSM 44701T), isolated from a smear-ripened cheese.</title>
        <authorList>
            <consortium name="US DOE Joint Genome Institute (JGI-PGF)"/>
            <person name="Walter F."/>
            <person name="Albersmeier A."/>
            <person name="Kalinowski J."/>
            <person name="Ruckert C."/>
        </authorList>
    </citation>
    <scope>NUCLEOTIDE SEQUENCE</scope>
    <source>
        <strain evidence="3">CGMCC 1.16012</strain>
    </source>
</reference>
<accession>A0A917AMU5</accession>
<dbReference type="InterPro" id="IPR031100">
    <property type="entry name" value="LOG_fam"/>
</dbReference>
<reference evidence="3" key="2">
    <citation type="submission" date="2020-09" db="EMBL/GenBank/DDBJ databases">
        <authorList>
            <person name="Sun Q."/>
            <person name="Zhou Y."/>
        </authorList>
    </citation>
    <scope>NUCLEOTIDE SEQUENCE</scope>
    <source>
        <strain evidence="3">CGMCC 1.16012</strain>
    </source>
</reference>
<dbReference type="SUPFAM" id="SSF102405">
    <property type="entry name" value="MCP/YpsA-like"/>
    <property type="match status" value="1"/>
</dbReference>
<evidence type="ECO:0000256" key="1">
    <source>
        <dbReference type="ARBA" id="ARBA00000274"/>
    </source>
</evidence>
<proteinExistence type="inferred from homology"/>
<evidence type="ECO:0000313" key="4">
    <source>
        <dbReference type="Proteomes" id="UP000606730"/>
    </source>
</evidence>
<organism evidence="3 4">
    <name type="scientific">Actibacterium pelagium</name>
    <dbReference type="NCBI Taxonomy" id="2029103"/>
    <lineage>
        <taxon>Bacteria</taxon>
        <taxon>Pseudomonadati</taxon>
        <taxon>Pseudomonadota</taxon>
        <taxon>Alphaproteobacteria</taxon>
        <taxon>Rhodobacterales</taxon>
        <taxon>Roseobacteraceae</taxon>
        <taxon>Actibacterium</taxon>
    </lineage>
</organism>
<dbReference type="RefSeq" id="WP_095595338.1">
    <property type="nucleotide sequence ID" value="NZ_BMKN01000003.1"/>
</dbReference>
<dbReference type="Pfam" id="PF03641">
    <property type="entry name" value="Lysine_decarbox"/>
    <property type="match status" value="1"/>
</dbReference>
<dbReference type="PANTHER" id="PTHR43393">
    <property type="entry name" value="CYTOKININ RIBOSIDE 5'-MONOPHOSPHATE PHOSPHORIBOHYDROLASE"/>
    <property type="match status" value="1"/>
</dbReference>
<evidence type="ECO:0000313" key="3">
    <source>
        <dbReference type="EMBL" id="GGE61873.1"/>
    </source>
</evidence>
<dbReference type="AlphaFoldDB" id="A0A917AMU5"/>
<keyword evidence="4" id="KW-1185">Reference proteome</keyword>
<dbReference type="GO" id="GO:0008714">
    <property type="term" value="F:AMP nucleosidase activity"/>
    <property type="evidence" value="ECO:0007669"/>
    <property type="project" value="UniProtKB-EC"/>
</dbReference>
<dbReference type="PANTHER" id="PTHR43393:SF3">
    <property type="entry name" value="LYSINE DECARBOXYLASE-LIKE PROTEIN"/>
    <property type="match status" value="1"/>
</dbReference>
<keyword evidence="2" id="KW-0378">Hydrolase</keyword>
<dbReference type="EC" id="3.2.2.n1" evidence="2"/>
<dbReference type="InterPro" id="IPR005269">
    <property type="entry name" value="LOG"/>
</dbReference>
<gene>
    <name evidence="3" type="ORF">GCM10011517_31910</name>
</gene>
<comment type="similarity">
    <text evidence="2">Belongs to the LOG family.</text>
</comment>